<evidence type="ECO:0000256" key="3">
    <source>
        <dbReference type="PROSITE-ProRule" id="PRU00221"/>
    </source>
</evidence>
<feature type="repeat" description="WD" evidence="3">
    <location>
        <begin position="310"/>
        <end position="349"/>
    </location>
</feature>
<dbReference type="InterPro" id="IPR001680">
    <property type="entry name" value="WD40_rpt"/>
</dbReference>
<dbReference type="PANTHER" id="PTHR19849">
    <property type="entry name" value="PHOSPHOLIPASE A-2-ACTIVATING PROTEIN"/>
    <property type="match status" value="1"/>
</dbReference>
<dbReference type="GO" id="GO:0043130">
    <property type="term" value="F:ubiquitin binding"/>
    <property type="evidence" value="ECO:0007669"/>
    <property type="project" value="TreeGrafter"/>
</dbReference>
<dbReference type="CDD" id="cd00200">
    <property type="entry name" value="WD40"/>
    <property type="match status" value="1"/>
</dbReference>
<evidence type="ECO:0000313" key="6">
    <source>
        <dbReference type="Proteomes" id="UP000053989"/>
    </source>
</evidence>
<feature type="repeat" description="WD" evidence="3">
    <location>
        <begin position="256"/>
        <end position="275"/>
    </location>
</feature>
<dbReference type="InterPro" id="IPR036322">
    <property type="entry name" value="WD40_repeat_dom_sf"/>
</dbReference>
<proteinExistence type="predicted"/>
<dbReference type="PANTHER" id="PTHR19849:SF1">
    <property type="entry name" value="F-BOX_WD REPEAT-CONTAINING PROTEIN 7"/>
    <property type="match status" value="1"/>
</dbReference>
<feature type="compositionally biased region" description="Basic and acidic residues" evidence="4">
    <location>
        <begin position="30"/>
        <end position="41"/>
    </location>
</feature>
<protein>
    <submittedName>
        <fullName evidence="5">Uncharacterized protein</fullName>
    </submittedName>
</protein>
<accession>A0A0C3DN37</accession>
<dbReference type="InterPro" id="IPR020472">
    <property type="entry name" value="WD40_PAC1"/>
</dbReference>
<keyword evidence="2" id="KW-0677">Repeat</keyword>
<dbReference type="PRINTS" id="PR00320">
    <property type="entry name" value="GPROTEINBRPT"/>
</dbReference>
<evidence type="ECO:0000313" key="5">
    <source>
        <dbReference type="EMBL" id="KIM62060.1"/>
    </source>
</evidence>
<dbReference type="Pfam" id="PF00400">
    <property type="entry name" value="WD40"/>
    <property type="match status" value="7"/>
</dbReference>
<dbReference type="InterPro" id="IPR019775">
    <property type="entry name" value="WD40_repeat_CS"/>
</dbReference>
<dbReference type="GO" id="GO:0005737">
    <property type="term" value="C:cytoplasm"/>
    <property type="evidence" value="ECO:0007669"/>
    <property type="project" value="TreeGrafter"/>
</dbReference>
<dbReference type="InParanoid" id="A0A0C3DN37"/>
<dbReference type="STRING" id="1036808.A0A0C3DN37"/>
<keyword evidence="6" id="KW-1185">Reference proteome</keyword>
<dbReference type="PROSITE" id="PS50294">
    <property type="entry name" value="WD_REPEATS_REGION"/>
    <property type="match status" value="4"/>
</dbReference>
<gene>
    <name evidence="5" type="ORF">SCLCIDRAFT_25280</name>
</gene>
<dbReference type="FunCoup" id="A0A0C3DN37">
    <property type="interactions" value="108"/>
</dbReference>
<evidence type="ECO:0000256" key="4">
    <source>
        <dbReference type="SAM" id="MobiDB-lite"/>
    </source>
</evidence>
<dbReference type="OrthoDB" id="190105at2759"/>
<dbReference type="EMBL" id="KN822045">
    <property type="protein sequence ID" value="KIM62060.1"/>
    <property type="molecule type" value="Genomic_DNA"/>
</dbReference>
<reference evidence="6" key="2">
    <citation type="submission" date="2015-01" db="EMBL/GenBank/DDBJ databases">
        <title>Evolutionary Origins and Diversification of the Mycorrhizal Mutualists.</title>
        <authorList>
            <consortium name="DOE Joint Genome Institute"/>
            <consortium name="Mycorrhizal Genomics Consortium"/>
            <person name="Kohler A."/>
            <person name="Kuo A."/>
            <person name="Nagy L.G."/>
            <person name="Floudas D."/>
            <person name="Copeland A."/>
            <person name="Barry K.W."/>
            <person name="Cichocki N."/>
            <person name="Veneault-Fourrey C."/>
            <person name="LaButti K."/>
            <person name="Lindquist E.A."/>
            <person name="Lipzen A."/>
            <person name="Lundell T."/>
            <person name="Morin E."/>
            <person name="Murat C."/>
            <person name="Riley R."/>
            <person name="Ohm R."/>
            <person name="Sun H."/>
            <person name="Tunlid A."/>
            <person name="Henrissat B."/>
            <person name="Grigoriev I.V."/>
            <person name="Hibbett D.S."/>
            <person name="Martin F."/>
        </authorList>
    </citation>
    <scope>NUCLEOTIDE SEQUENCE [LARGE SCALE GENOMIC DNA]</scope>
    <source>
        <strain evidence="6">Foug A</strain>
    </source>
</reference>
<dbReference type="GO" id="GO:0005634">
    <property type="term" value="C:nucleus"/>
    <property type="evidence" value="ECO:0007669"/>
    <property type="project" value="TreeGrafter"/>
</dbReference>
<dbReference type="Gene3D" id="2.130.10.10">
    <property type="entry name" value="YVTN repeat-like/Quinoprotein amine dehydrogenase"/>
    <property type="match status" value="1"/>
</dbReference>
<dbReference type="SMART" id="SM00320">
    <property type="entry name" value="WD40"/>
    <property type="match status" value="7"/>
</dbReference>
<dbReference type="PROSITE" id="PS50082">
    <property type="entry name" value="WD_REPEATS_2"/>
    <property type="match status" value="6"/>
</dbReference>
<feature type="repeat" description="WD" evidence="3">
    <location>
        <begin position="392"/>
        <end position="431"/>
    </location>
</feature>
<keyword evidence="1 3" id="KW-0853">WD repeat</keyword>
<feature type="repeat" description="WD" evidence="3">
    <location>
        <begin position="350"/>
        <end position="391"/>
    </location>
</feature>
<dbReference type="Proteomes" id="UP000053989">
    <property type="component" value="Unassembled WGS sequence"/>
</dbReference>
<organism evidence="5 6">
    <name type="scientific">Scleroderma citrinum Foug A</name>
    <dbReference type="NCBI Taxonomy" id="1036808"/>
    <lineage>
        <taxon>Eukaryota</taxon>
        <taxon>Fungi</taxon>
        <taxon>Dikarya</taxon>
        <taxon>Basidiomycota</taxon>
        <taxon>Agaricomycotina</taxon>
        <taxon>Agaricomycetes</taxon>
        <taxon>Agaricomycetidae</taxon>
        <taxon>Boletales</taxon>
        <taxon>Sclerodermatineae</taxon>
        <taxon>Sclerodermataceae</taxon>
        <taxon>Scleroderma</taxon>
    </lineage>
</organism>
<feature type="repeat" description="WD" evidence="3">
    <location>
        <begin position="432"/>
        <end position="471"/>
    </location>
</feature>
<dbReference type="GO" id="GO:0043161">
    <property type="term" value="P:proteasome-mediated ubiquitin-dependent protein catabolic process"/>
    <property type="evidence" value="ECO:0007669"/>
    <property type="project" value="TreeGrafter"/>
</dbReference>
<feature type="region of interest" description="Disordered" evidence="4">
    <location>
        <begin position="507"/>
        <end position="530"/>
    </location>
</feature>
<sequence length="543" mass="59271">MPLRSHRGAATAIPAYGYLYSASINNNNDDDTHLQPDDHAHTSRINQPAPYVPGSPLRHINDDDNDNGASLKHDDDDTRPPAVGEVMENRLREVCHSIGESEQQTQTVPNSYPLQDGDPLSNSPDLALSRWVTNKHPKHLSFPAHGTAIVTCLLFSHGRIISASDDHSIHVYSPATGELLQSLDGHKGGVWALAASRDTVVSGSTDRTVRIWDLNTGRCTHVFAGHTSTVRCLAIIRPEVVDIEGGDGASTREKWPKRSLIVTGSRDHSLRIWTLPHKSDPEYRWSGVDNADVELSEEDVEENPYHRLHLEGHDHAVRALAAKGRTLVSGSYDCTVRVWDIITGECKWVLVGHTQKVYSVVLDLHRSIACSGSMDGTVRVWNLRNGQCQHTLTGHTSLVGLLGLSPSYLVSAAADSTLRIWDPDSGELCHILAAHGGAIRCFQHDESKVLSGSSDGTLTMWNVREGTAVRDLLTGADDVPQVVFEGRYCAAASNRNNETTLDVWDFGPEDGNWVREPPGGTSEDSKEEDGVELAAQFANLGCS</sequence>
<name>A0A0C3DN37_9AGAM</name>
<dbReference type="AlphaFoldDB" id="A0A0C3DN37"/>
<dbReference type="SUPFAM" id="SSF50978">
    <property type="entry name" value="WD40 repeat-like"/>
    <property type="match status" value="1"/>
</dbReference>
<feature type="region of interest" description="Disordered" evidence="4">
    <location>
        <begin position="27"/>
        <end position="82"/>
    </location>
</feature>
<evidence type="ECO:0000256" key="2">
    <source>
        <dbReference type="ARBA" id="ARBA00022737"/>
    </source>
</evidence>
<dbReference type="HOGENOM" id="CLU_000288_103_3_1"/>
<reference evidence="5 6" key="1">
    <citation type="submission" date="2014-04" db="EMBL/GenBank/DDBJ databases">
        <authorList>
            <consortium name="DOE Joint Genome Institute"/>
            <person name="Kuo A."/>
            <person name="Kohler A."/>
            <person name="Nagy L.G."/>
            <person name="Floudas D."/>
            <person name="Copeland A."/>
            <person name="Barry K.W."/>
            <person name="Cichocki N."/>
            <person name="Veneault-Fourrey C."/>
            <person name="LaButti K."/>
            <person name="Lindquist E.A."/>
            <person name="Lipzen A."/>
            <person name="Lundell T."/>
            <person name="Morin E."/>
            <person name="Murat C."/>
            <person name="Sun H."/>
            <person name="Tunlid A."/>
            <person name="Henrissat B."/>
            <person name="Grigoriev I.V."/>
            <person name="Hibbett D.S."/>
            <person name="Martin F."/>
            <person name="Nordberg H.P."/>
            <person name="Cantor M.N."/>
            <person name="Hua S.X."/>
        </authorList>
    </citation>
    <scope>NUCLEOTIDE SEQUENCE [LARGE SCALE GENOMIC DNA]</scope>
    <source>
        <strain evidence="5 6">Foug A</strain>
    </source>
</reference>
<dbReference type="InterPro" id="IPR015943">
    <property type="entry name" value="WD40/YVTN_repeat-like_dom_sf"/>
</dbReference>
<dbReference type="GO" id="GO:0010992">
    <property type="term" value="P:ubiquitin recycling"/>
    <property type="evidence" value="ECO:0007669"/>
    <property type="project" value="TreeGrafter"/>
</dbReference>
<feature type="repeat" description="WD" evidence="3">
    <location>
        <begin position="183"/>
        <end position="222"/>
    </location>
</feature>
<dbReference type="PROSITE" id="PS00678">
    <property type="entry name" value="WD_REPEATS_1"/>
    <property type="match status" value="4"/>
</dbReference>
<evidence type="ECO:0000256" key="1">
    <source>
        <dbReference type="ARBA" id="ARBA00022574"/>
    </source>
</evidence>